<proteinExistence type="predicted"/>
<comment type="caution">
    <text evidence="1">The sequence shown here is derived from an EMBL/GenBank/DDBJ whole genome shotgun (WGS) entry which is preliminary data.</text>
</comment>
<organism evidence="1 2">
    <name type="scientific">Phakopsora pachyrhizi</name>
    <name type="common">Asian soybean rust disease fungus</name>
    <dbReference type="NCBI Taxonomy" id="170000"/>
    <lineage>
        <taxon>Eukaryota</taxon>
        <taxon>Fungi</taxon>
        <taxon>Dikarya</taxon>
        <taxon>Basidiomycota</taxon>
        <taxon>Pucciniomycotina</taxon>
        <taxon>Pucciniomycetes</taxon>
        <taxon>Pucciniales</taxon>
        <taxon>Phakopsoraceae</taxon>
        <taxon>Phakopsora</taxon>
    </lineage>
</organism>
<keyword evidence="2" id="KW-1185">Reference proteome</keyword>
<evidence type="ECO:0000313" key="2">
    <source>
        <dbReference type="Proteomes" id="UP001153365"/>
    </source>
</evidence>
<name>A0AAV0AXM7_PHAPC</name>
<dbReference type="AlphaFoldDB" id="A0AAV0AXM7"/>
<reference evidence="1" key="1">
    <citation type="submission" date="2022-06" db="EMBL/GenBank/DDBJ databases">
        <authorList>
            <consortium name="SYNGENTA / RWTH Aachen University"/>
        </authorList>
    </citation>
    <scope>NUCLEOTIDE SEQUENCE</scope>
</reference>
<dbReference type="EMBL" id="CALTRL010001656">
    <property type="protein sequence ID" value="CAH7673278.1"/>
    <property type="molecule type" value="Genomic_DNA"/>
</dbReference>
<gene>
    <name evidence="1" type="ORF">PPACK8108_LOCUS8160</name>
</gene>
<protein>
    <submittedName>
        <fullName evidence="1">Uncharacterized protein</fullName>
    </submittedName>
</protein>
<accession>A0AAV0AXM7</accession>
<evidence type="ECO:0000313" key="1">
    <source>
        <dbReference type="EMBL" id="CAH7673278.1"/>
    </source>
</evidence>
<sequence>MSEDRLRETTVAGSTEQSGRAIPVFYVQRIARRRPNHGSSTGDLSRFGIRTLKLMERVGSYTHTYNGGMNVSESGEYDTLIKLWKEGEGCRCKTNYWNELRKEDRDIIFISLKVIQLVTGEKVVPEPRQGRLESDSVDETKRIDLSDSTNFRNY</sequence>
<dbReference type="Proteomes" id="UP001153365">
    <property type="component" value="Unassembled WGS sequence"/>
</dbReference>